<keyword evidence="1" id="KW-0732">Signal</keyword>
<proteinExistence type="predicted"/>
<dbReference type="Gene3D" id="3.40.1260.10">
    <property type="entry name" value="DsrEFH-like"/>
    <property type="match status" value="1"/>
</dbReference>
<dbReference type="Proteomes" id="UP001231109">
    <property type="component" value="Unassembled WGS sequence"/>
</dbReference>
<comment type="caution">
    <text evidence="2">The sequence shown here is derived from an EMBL/GenBank/DDBJ whole genome shotgun (WGS) entry which is preliminary data.</text>
</comment>
<reference evidence="2 3" key="1">
    <citation type="submission" date="2022-11" db="EMBL/GenBank/DDBJ databases">
        <title>Viruses from the air-sea interface of a natural surface slick.</title>
        <authorList>
            <person name="Rahlff J."/>
            <person name="Holmfeldt K."/>
        </authorList>
    </citation>
    <scope>NUCLEOTIDE SEQUENCE [LARGE SCALE GENOMIC DNA]</scope>
    <source>
        <strain evidence="2 3">SMS4</strain>
    </source>
</reference>
<keyword evidence="3" id="KW-1185">Reference proteome</keyword>
<accession>A0ABT9HTB1</accession>
<organism evidence="2 3">
    <name type="scientific">Rheinheimera baltica</name>
    <dbReference type="NCBI Taxonomy" id="67576"/>
    <lineage>
        <taxon>Bacteria</taxon>
        <taxon>Pseudomonadati</taxon>
        <taxon>Pseudomonadota</taxon>
        <taxon>Gammaproteobacteria</taxon>
        <taxon>Chromatiales</taxon>
        <taxon>Chromatiaceae</taxon>
        <taxon>Rheinheimera</taxon>
    </lineage>
</organism>
<feature type="signal peptide" evidence="1">
    <location>
        <begin position="1"/>
        <end position="24"/>
    </location>
</feature>
<dbReference type="InterPro" id="IPR027396">
    <property type="entry name" value="DsrEFH-like"/>
</dbReference>
<dbReference type="Pfam" id="PF02635">
    <property type="entry name" value="DsrE"/>
    <property type="match status" value="1"/>
</dbReference>
<protein>
    <submittedName>
        <fullName evidence="2">DsrE family protein</fullName>
    </submittedName>
</protein>
<dbReference type="EMBL" id="JAPJDZ010000001">
    <property type="protein sequence ID" value="MDP5134364.1"/>
    <property type="molecule type" value="Genomic_DNA"/>
</dbReference>
<feature type="chain" id="PRO_5045134155" evidence="1">
    <location>
        <begin position="25"/>
        <end position="182"/>
    </location>
</feature>
<evidence type="ECO:0000313" key="3">
    <source>
        <dbReference type="Proteomes" id="UP001231109"/>
    </source>
</evidence>
<dbReference type="PANTHER" id="PTHR37691">
    <property type="entry name" value="BLR3518 PROTEIN"/>
    <property type="match status" value="1"/>
</dbReference>
<evidence type="ECO:0000313" key="2">
    <source>
        <dbReference type="EMBL" id="MDP5134364.1"/>
    </source>
</evidence>
<dbReference type="InterPro" id="IPR003787">
    <property type="entry name" value="Sulphur_relay_DsrE/F-like"/>
</dbReference>
<dbReference type="RefSeq" id="WP_305972953.1">
    <property type="nucleotide sequence ID" value="NZ_JAPJDZ010000001.1"/>
</dbReference>
<dbReference type="SUPFAM" id="SSF75169">
    <property type="entry name" value="DsrEFH-like"/>
    <property type="match status" value="1"/>
</dbReference>
<dbReference type="PANTHER" id="PTHR37691:SF1">
    <property type="entry name" value="BLR3518 PROTEIN"/>
    <property type="match status" value="1"/>
</dbReference>
<sequence length="182" mass="19557">MHKFVSLKNTIFISITLLMSAASGAQVSSFKDGPVIVGFGKSTAVATHSVSSDAKFMVAFDVATSDSGELNRKFDSLARFINMHVAAGVKKEHIQLALVVHGKAAFDLLNNVYYQKKYTLNNPNAPLLNALMENNVRVILCGQSAAANEIEANQLIDGVEVELSAMTAHALLQQAGYTVNPF</sequence>
<gene>
    <name evidence="2" type="ORF">ORJ04_00185</name>
</gene>
<evidence type="ECO:0000256" key="1">
    <source>
        <dbReference type="SAM" id="SignalP"/>
    </source>
</evidence>
<name>A0ABT9HTB1_9GAMM</name>